<organism evidence="8 9">
    <name type="scientific">Coemansia biformis</name>
    <dbReference type="NCBI Taxonomy" id="1286918"/>
    <lineage>
        <taxon>Eukaryota</taxon>
        <taxon>Fungi</taxon>
        <taxon>Fungi incertae sedis</taxon>
        <taxon>Zoopagomycota</taxon>
        <taxon>Kickxellomycotina</taxon>
        <taxon>Kickxellomycetes</taxon>
        <taxon>Kickxellales</taxon>
        <taxon>Kickxellaceae</taxon>
        <taxon>Coemansia</taxon>
    </lineage>
</organism>
<feature type="domain" description="Transcription factor IIIC subunit Tfc1/Sfc1 triple barrel" evidence="7">
    <location>
        <begin position="21"/>
        <end position="127"/>
    </location>
</feature>
<dbReference type="PANTHER" id="PTHR13230:SF5">
    <property type="entry name" value="GENERAL TRANSCRIPTION FACTOR 3C POLYPEPTIDE 5"/>
    <property type="match status" value="1"/>
</dbReference>
<dbReference type="InterPro" id="IPR042536">
    <property type="entry name" value="TFIIIC_tauA_Sfc1"/>
</dbReference>
<dbReference type="Pfam" id="PF17682">
    <property type="entry name" value="Tau95_N"/>
    <property type="match status" value="1"/>
</dbReference>
<accession>A0A9W8CVV1</accession>
<comment type="caution">
    <text evidence="8">The sequence shown here is derived from an EMBL/GenBank/DDBJ whole genome shotgun (WGS) entry which is preliminary data.</text>
</comment>
<dbReference type="Gene3D" id="3.30.200.160">
    <property type="entry name" value="TFIIIC, subcomplex tauA, subunit Sfc1, barrel domain"/>
    <property type="match status" value="1"/>
</dbReference>
<dbReference type="EMBL" id="JANBOI010001741">
    <property type="protein sequence ID" value="KAJ1726156.1"/>
    <property type="molecule type" value="Genomic_DNA"/>
</dbReference>
<dbReference type="InterPro" id="IPR041499">
    <property type="entry name" value="Tfc1/Sfc1_N"/>
</dbReference>
<dbReference type="Pfam" id="PF09734">
    <property type="entry name" value="Tau95"/>
    <property type="match status" value="1"/>
</dbReference>
<keyword evidence="4" id="KW-0539">Nucleus</keyword>
<feature type="domain" description="Transcription factor IIIC subunit 5 HTH" evidence="6">
    <location>
        <begin position="202"/>
        <end position="320"/>
    </location>
</feature>
<name>A0A9W8CVV1_9FUNG</name>
<evidence type="ECO:0000313" key="8">
    <source>
        <dbReference type="EMBL" id="KAJ1726156.1"/>
    </source>
</evidence>
<dbReference type="GO" id="GO:0005634">
    <property type="term" value="C:nucleus"/>
    <property type="evidence" value="ECO:0007669"/>
    <property type="project" value="UniProtKB-SubCell"/>
</dbReference>
<feature type="region of interest" description="Disordered" evidence="5">
    <location>
        <begin position="328"/>
        <end position="352"/>
    </location>
</feature>
<dbReference type="InterPro" id="IPR019136">
    <property type="entry name" value="TF_IIIC_su-5_HTH"/>
</dbReference>
<keyword evidence="2" id="KW-0238">DNA-binding</keyword>
<gene>
    <name evidence="8" type="primary">TFC1</name>
    <name evidence="8" type="ORF">LPJ61_005380</name>
</gene>
<protein>
    <submittedName>
        <fullName evidence="8">Tau 95 subunit of transcription factor TFIIIC</fullName>
    </submittedName>
</protein>
<keyword evidence="3" id="KW-0804">Transcription</keyword>
<dbReference type="AlphaFoldDB" id="A0A9W8CVV1"/>
<evidence type="ECO:0000313" key="9">
    <source>
        <dbReference type="Proteomes" id="UP001143981"/>
    </source>
</evidence>
<evidence type="ECO:0000259" key="7">
    <source>
        <dbReference type="Pfam" id="PF17682"/>
    </source>
</evidence>
<sequence length="540" mass="59759">MSDQGEDMAERRPLPERALLSVEYPGYVVNADKAIRSIGGSKKLARDATEDIGMPVELRYRYDDPASHPINGKIIPTEDLLLKVTRRIRRSRERGTEPSSENVQVRAEVVAVLDKTVRFRKLSDFQYIVPRNDAITQFSSLVNGIDIDAIKRLGASSVLDDPLDATAGYIPAPFIDRRGWPAQYQPAAGGGTGNDGSQPMDEARRRRDTTKQVFHGVYIKFDAASVPIHASPAAEQERQSIPADVLEKAQRILAESPVVSRNAMELLLPQSECSGLKLTTIMPALAYLMESGPWRGCWIRFGYDPRKDPDACKYQIMDIRHASVGASGGRIRLNPRSGAGQPQPDDAPRSGARARTYIYDDDAVRQKAAGIFQFMHVKVEPLRGLIDYANGRRRVPCEYSGWLQPSVMRTMRLKLRAMKRNSCGVLQGTDELAVDYAELDKAINADRKAEAEALAAEQLIEAREASSAHGQLSRTVRERVDARVDEFMKALGVQDGTDPLNEATSDGDAEDGVDAYADEFDIFGYDDASDDDGQQPYQPE</sequence>
<evidence type="ECO:0000259" key="6">
    <source>
        <dbReference type="Pfam" id="PF09734"/>
    </source>
</evidence>
<evidence type="ECO:0000256" key="4">
    <source>
        <dbReference type="ARBA" id="ARBA00023242"/>
    </source>
</evidence>
<reference evidence="8" key="1">
    <citation type="submission" date="2022-07" db="EMBL/GenBank/DDBJ databases">
        <title>Phylogenomic reconstructions and comparative analyses of Kickxellomycotina fungi.</title>
        <authorList>
            <person name="Reynolds N.K."/>
            <person name="Stajich J.E."/>
            <person name="Barry K."/>
            <person name="Grigoriev I.V."/>
            <person name="Crous P."/>
            <person name="Smith M.E."/>
        </authorList>
    </citation>
    <scope>NUCLEOTIDE SEQUENCE</scope>
    <source>
        <strain evidence="8">BCRC 34381</strain>
    </source>
</reference>
<comment type="subcellular location">
    <subcellularLocation>
        <location evidence="1">Nucleus</location>
    </subcellularLocation>
</comment>
<dbReference type="GO" id="GO:0001003">
    <property type="term" value="F:RNA polymerase III type 2 promoter sequence-specific DNA binding"/>
    <property type="evidence" value="ECO:0007669"/>
    <property type="project" value="TreeGrafter"/>
</dbReference>
<keyword evidence="9" id="KW-1185">Reference proteome</keyword>
<evidence type="ECO:0000256" key="3">
    <source>
        <dbReference type="ARBA" id="ARBA00023163"/>
    </source>
</evidence>
<dbReference type="GO" id="GO:0000127">
    <property type="term" value="C:transcription factor TFIIIC complex"/>
    <property type="evidence" value="ECO:0007669"/>
    <property type="project" value="InterPro"/>
</dbReference>
<dbReference type="OrthoDB" id="5598268at2759"/>
<dbReference type="Proteomes" id="UP001143981">
    <property type="component" value="Unassembled WGS sequence"/>
</dbReference>
<evidence type="ECO:0000256" key="1">
    <source>
        <dbReference type="ARBA" id="ARBA00004123"/>
    </source>
</evidence>
<dbReference type="GO" id="GO:0006384">
    <property type="term" value="P:transcription initiation at RNA polymerase III promoter"/>
    <property type="evidence" value="ECO:0007669"/>
    <property type="project" value="InterPro"/>
</dbReference>
<evidence type="ECO:0000256" key="2">
    <source>
        <dbReference type="ARBA" id="ARBA00023125"/>
    </source>
</evidence>
<dbReference type="InterPro" id="IPR040454">
    <property type="entry name" value="TF_IIIC_Tfc1/Sfc1"/>
</dbReference>
<evidence type="ECO:0000256" key="5">
    <source>
        <dbReference type="SAM" id="MobiDB-lite"/>
    </source>
</evidence>
<dbReference type="GO" id="GO:0001002">
    <property type="term" value="F:RNA polymerase III type 1 promoter sequence-specific DNA binding"/>
    <property type="evidence" value="ECO:0007669"/>
    <property type="project" value="TreeGrafter"/>
</dbReference>
<dbReference type="PANTHER" id="PTHR13230">
    <property type="entry name" value="GENERAL TRANSCRIPTION FACTOR IIIC, POLYPEPTIDE 5"/>
    <property type="match status" value="1"/>
</dbReference>
<proteinExistence type="predicted"/>